<evidence type="ECO:0000256" key="1">
    <source>
        <dbReference type="SAM" id="MobiDB-lite"/>
    </source>
</evidence>
<dbReference type="RefSeq" id="XP_018266075.1">
    <property type="nucleotide sequence ID" value="XM_018403421.1"/>
</dbReference>
<reference evidence="3" key="3">
    <citation type="submission" date="2024-02" db="EMBL/GenBank/DDBJ databases">
        <title>Comparative genomics of Cryptococcus and Kwoniella reveals pathogenesis evolution and contrasting modes of karyotype evolution via chromosome fusion or intercentromeric recombination.</title>
        <authorList>
            <person name="Coelho M.A."/>
            <person name="David-Palma M."/>
            <person name="Shea T."/>
            <person name="Bowers K."/>
            <person name="McGinley-Smith S."/>
            <person name="Mohammad A.W."/>
            <person name="Gnirke A."/>
            <person name="Yurkov A.M."/>
            <person name="Nowrousian M."/>
            <person name="Sun S."/>
            <person name="Cuomo C.A."/>
            <person name="Heitman J."/>
        </authorList>
    </citation>
    <scope>NUCLEOTIDE SEQUENCE</scope>
    <source>
        <strain evidence="3">CBS 10117</strain>
    </source>
</reference>
<organism evidence="2">
    <name type="scientific">Kwoniella dejecticola CBS 10117</name>
    <dbReference type="NCBI Taxonomy" id="1296121"/>
    <lineage>
        <taxon>Eukaryota</taxon>
        <taxon>Fungi</taxon>
        <taxon>Dikarya</taxon>
        <taxon>Basidiomycota</taxon>
        <taxon>Agaricomycotina</taxon>
        <taxon>Tremellomycetes</taxon>
        <taxon>Tremellales</taxon>
        <taxon>Cryptococcaceae</taxon>
        <taxon>Kwoniella</taxon>
    </lineage>
</organism>
<dbReference type="Proteomes" id="UP000078595">
    <property type="component" value="Chromosome 1"/>
</dbReference>
<gene>
    <name evidence="2" type="ORF">I303_00044</name>
    <name evidence="3" type="ORF">I303_100044</name>
</gene>
<evidence type="ECO:0000313" key="4">
    <source>
        <dbReference type="Proteomes" id="UP000078595"/>
    </source>
</evidence>
<evidence type="ECO:0000313" key="2">
    <source>
        <dbReference type="EMBL" id="OBR88233.1"/>
    </source>
</evidence>
<feature type="compositionally biased region" description="Polar residues" evidence="1">
    <location>
        <begin position="1"/>
        <end position="19"/>
    </location>
</feature>
<dbReference type="EMBL" id="CP144530">
    <property type="protein sequence ID" value="WWC57512.1"/>
    <property type="molecule type" value="Genomic_DNA"/>
</dbReference>
<name>A0A1A6ADW9_9TREE</name>
<keyword evidence="4" id="KW-1185">Reference proteome</keyword>
<dbReference type="AlphaFoldDB" id="A0A1A6ADW9"/>
<protein>
    <submittedName>
        <fullName evidence="2">Uncharacterized protein</fullName>
    </submittedName>
</protein>
<accession>A0A1A6ADW9</accession>
<dbReference type="KEGG" id="kdj:28963743"/>
<feature type="region of interest" description="Disordered" evidence="1">
    <location>
        <begin position="220"/>
        <end position="262"/>
    </location>
</feature>
<sequence>MRHSENPMSTATDTTQLSAASIGPSRRKRTTLKETYKAMAAEWDNLSKSTSIDQTTKEGYNNTLSLLSDLCTIRQQIRRSGGSRKRLLAELAEAEGTTFRSVKRGLLDLRNQDGVSRGGDVTRNAELLKEWYSTDRSERSSWSVNDWAKVQSALQTELTRSMRSYDTLQGDIDTLKSILTARKQEETNASGSSVSAKSDKSSVSSLRRLRTLIDLRKAAIKAKRSRRPAKRRQGSIVGKHSLSGYVETDDSGNAAGSVVSKA</sequence>
<reference evidence="2" key="1">
    <citation type="submission" date="2013-07" db="EMBL/GenBank/DDBJ databases">
        <title>The Genome Sequence of Cryptococcus dejecticola CBS10117.</title>
        <authorList>
            <consortium name="The Broad Institute Genome Sequencing Platform"/>
            <person name="Cuomo C."/>
            <person name="Litvintseva A."/>
            <person name="Chen Y."/>
            <person name="Heitman J."/>
            <person name="Sun S."/>
            <person name="Springer D."/>
            <person name="Dromer F."/>
            <person name="Young S.K."/>
            <person name="Zeng Q."/>
            <person name="Gargeya S."/>
            <person name="Fitzgerald M."/>
            <person name="Abouelleil A."/>
            <person name="Alvarado L."/>
            <person name="Berlin A.M."/>
            <person name="Chapman S.B."/>
            <person name="Dewar J."/>
            <person name="Goldberg J."/>
            <person name="Griggs A."/>
            <person name="Gujja S."/>
            <person name="Hansen M."/>
            <person name="Howarth C."/>
            <person name="Imamovic A."/>
            <person name="Larimer J."/>
            <person name="McCowan C."/>
            <person name="Murphy C."/>
            <person name="Pearson M."/>
            <person name="Priest M."/>
            <person name="Roberts A."/>
            <person name="Saif S."/>
            <person name="Shea T."/>
            <person name="Sykes S."/>
            <person name="Wortman J."/>
            <person name="Nusbaum C."/>
            <person name="Birren B."/>
        </authorList>
    </citation>
    <scope>NUCLEOTIDE SEQUENCE [LARGE SCALE GENOMIC DNA]</scope>
    <source>
        <strain evidence="2">CBS 10117</strain>
    </source>
</reference>
<feature type="compositionally biased region" description="Basic residues" evidence="1">
    <location>
        <begin position="220"/>
        <end position="233"/>
    </location>
</feature>
<evidence type="ECO:0000313" key="3">
    <source>
        <dbReference type="EMBL" id="WWC57512.1"/>
    </source>
</evidence>
<dbReference type="GeneID" id="28963743"/>
<proteinExistence type="predicted"/>
<feature type="region of interest" description="Disordered" evidence="1">
    <location>
        <begin position="1"/>
        <end position="29"/>
    </location>
</feature>
<reference evidence="3" key="2">
    <citation type="submission" date="2013-07" db="EMBL/GenBank/DDBJ databases">
        <authorList>
            <consortium name="The Broad Institute Genome Sequencing Platform"/>
            <person name="Cuomo C."/>
            <person name="Litvintseva A."/>
            <person name="Chen Y."/>
            <person name="Heitman J."/>
            <person name="Sun S."/>
            <person name="Springer D."/>
            <person name="Dromer F."/>
            <person name="Young S.K."/>
            <person name="Zeng Q."/>
            <person name="Gargeya S."/>
            <person name="Fitzgerald M."/>
            <person name="Abouelleil A."/>
            <person name="Alvarado L."/>
            <person name="Berlin A.M."/>
            <person name="Chapman S.B."/>
            <person name="Dewar J."/>
            <person name="Goldberg J."/>
            <person name="Griggs A."/>
            <person name="Gujja S."/>
            <person name="Hansen M."/>
            <person name="Howarth C."/>
            <person name="Imamovic A."/>
            <person name="Larimer J."/>
            <person name="McCowan C."/>
            <person name="Murphy C."/>
            <person name="Pearson M."/>
            <person name="Priest M."/>
            <person name="Roberts A."/>
            <person name="Saif S."/>
            <person name="Shea T."/>
            <person name="Sykes S."/>
            <person name="Wortman J."/>
            <person name="Nusbaum C."/>
            <person name="Birren B."/>
        </authorList>
    </citation>
    <scope>NUCLEOTIDE SEQUENCE</scope>
    <source>
        <strain evidence="3">CBS 10117</strain>
    </source>
</reference>
<dbReference type="EMBL" id="KI894027">
    <property type="protein sequence ID" value="OBR88233.1"/>
    <property type="molecule type" value="Genomic_DNA"/>
</dbReference>
<dbReference type="VEuPathDB" id="FungiDB:I303_00044"/>